<protein>
    <recommendedName>
        <fullName evidence="4">Secreted protein</fullName>
    </recommendedName>
</protein>
<keyword evidence="1" id="KW-0732">Signal</keyword>
<evidence type="ECO:0000256" key="1">
    <source>
        <dbReference type="SAM" id="SignalP"/>
    </source>
</evidence>
<dbReference type="PROSITE" id="PS51257">
    <property type="entry name" value="PROKAR_LIPOPROTEIN"/>
    <property type="match status" value="1"/>
</dbReference>
<evidence type="ECO:0008006" key="4">
    <source>
        <dbReference type="Google" id="ProtNLM"/>
    </source>
</evidence>
<feature type="chain" id="PRO_5046593461" description="Secreted protein" evidence="1">
    <location>
        <begin position="34"/>
        <end position="122"/>
    </location>
</feature>
<dbReference type="Proteomes" id="UP001552527">
    <property type="component" value="Unassembled WGS sequence"/>
</dbReference>
<accession>A0ABV3JRF4</accession>
<dbReference type="RefSeq" id="WP_364026573.1">
    <property type="nucleotide sequence ID" value="NZ_JBFATD010000016.1"/>
</dbReference>
<keyword evidence="3" id="KW-1185">Reference proteome</keyword>
<dbReference type="EMBL" id="JBFATE010000016">
    <property type="protein sequence ID" value="MEV5249479.1"/>
    <property type="molecule type" value="Genomic_DNA"/>
</dbReference>
<name>A0ABV3JRF4_9ACTN</name>
<evidence type="ECO:0000313" key="3">
    <source>
        <dbReference type="Proteomes" id="UP001552527"/>
    </source>
</evidence>
<sequence length="122" mass="12712">MTSSGKKRLIGIAGSIAGAALLACTGLTQSAAAAAGEPEWVVSSFYTEAGFKGTEMPANLDSEGCQNLSAPANSVINMNDSRKGIVYYYQPGCQGPSVRLDDLRTVTLSASPILSYQVFQLS</sequence>
<gene>
    <name evidence="2" type="ORF">AB0K95_30060</name>
</gene>
<organism evidence="2 3">
    <name type="scientific">Streptomyces werraensis</name>
    <dbReference type="NCBI Taxonomy" id="68284"/>
    <lineage>
        <taxon>Bacteria</taxon>
        <taxon>Bacillati</taxon>
        <taxon>Actinomycetota</taxon>
        <taxon>Actinomycetes</taxon>
        <taxon>Kitasatosporales</taxon>
        <taxon>Streptomycetaceae</taxon>
        <taxon>Streptomyces</taxon>
    </lineage>
</organism>
<reference evidence="2 3" key="1">
    <citation type="submission" date="2024-06" db="EMBL/GenBank/DDBJ databases">
        <title>The Natural Products Discovery Center: Release of the First 8490 Sequenced Strains for Exploring Actinobacteria Biosynthetic Diversity.</title>
        <authorList>
            <person name="Kalkreuter E."/>
            <person name="Kautsar S.A."/>
            <person name="Yang D."/>
            <person name="Bader C.D."/>
            <person name="Teijaro C.N."/>
            <person name="Fluegel L."/>
            <person name="Davis C.M."/>
            <person name="Simpson J.R."/>
            <person name="Lauterbach L."/>
            <person name="Steele A.D."/>
            <person name="Gui C."/>
            <person name="Meng S."/>
            <person name="Li G."/>
            <person name="Viehrig K."/>
            <person name="Ye F."/>
            <person name="Su P."/>
            <person name="Kiefer A.F."/>
            <person name="Nichols A."/>
            <person name="Cepeda A.J."/>
            <person name="Yan W."/>
            <person name="Fan B."/>
            <person name="Jiang Y."/>
            <person name="Adhikari A."/>
            <person name="Zheng C.-J."/>
            <person name="Schuster L."/>
            <person name="Cowan T.M."/>
            <person name="Smanski M.J."/>
            <person name="Chevrette M.G."/>
            <person name="De Carvalho L.P.S."/>
            <person name="Shen B."/>
        </authorList>
    </citation>
    <scope>NUCLEOTIDE SEQUENCE [LARGE SCALE GENOMIC DNA]</scope>
    <source>
        <strain evidence="2 3">NPDC052768</strain>
    </source>
</reference>
<proteinExistence type="predicted"/>
<evidence type="ECO:0000313" key="2">
    <source>
        <dbReference type="EMBL" id="MEV5249479.1"/>
    </source>
</evidence>
<feature type="signal peptide" evidence="1">
    <location>
        <begin position="1"/>
        <end position="33"/>
    </location>
</feature>
<comment type="caution">
    <text evidence="2">The sequence shown here is derived from an EMBL/GenBank/DDBJ whole genome shotgun (WGS) entry which is preliminary data.</text>
</comment>